<evidence type="ECO:0000313" key="4">
    <source>
        <dbReference type="EMBL" id="GBO93605.1"/>
    </source>
</evidence>
<dbReference type="OrthoDB" id="34150at2"/>
<dbReference type="InterPro" id="IPR009594">
    <property type="entry name" value="Tscrpt_reg_HTH_AraC_N"/>
</dbReference>
<evidence type="ECO:0000259" key="3">
    <source>
        <dbReference type="PROSITE" id="PS01124"/>
    </source>
</evidence>
<dbReference type="Pfam" id="PF06719">
    <property type="entry name" value="AraC_N"/>
    <property type="match status" value="1"/>
</dbReference>
<dbReference type="PROSITE" id="PS01124">
    <property type="entry name" value="HTH_ARAC_FAMILY_2"/>
    <property type="match status" value="1"/>
</dbReference>
<dbReference type="InterPro" id="IPR009057">
    <property type="entry name" value="Homeodomain-like_sf"/>
</dbReference>
<gene>
    <name evidence="4" type="ORF">MESMUL_09590</name>
</gene>
<keyword evidence="1" id="KW-0805">Transcription regulation</keyword>
<dbReference type="GO" id="GO:0003700">
    <property type="term" value="F:DNA-binding transcription factor activity"/>
    <property type="evidence" value="ECO:0007669"/>
    <property type="project" value="InterPro"/>
</dbReference>
<accession>A0A401LJA5</accession>
<comment type="caution">
    <text evidence="4">The sequence shown here is derived from an EMBL/GenBank/DDBJ whole genome shotgun (WGS) entry which is preliminary data.</text>
</comment>
<proteinExistence type="predicted"/>
<dbReference type="PANTHER" id="PTHR43436">
    <property type="entry name" value="ARAC-FAMILY TRANSCRIPTIONAL REGULATOR"/>
    <property type="match status" value="1"/>
</dbReference>
<evidence type="ECO:0000313" key="5">
    <source>
        <dbReference type="Proteomes" id="UP000266091"/>
    </source>
</evidence>
<dbReference type="GO" id="GO:0043565">
    <property type="term" value="F:sequence-specific DNA binding"/>
    <property type="evidence" value="ECO:0007669"/>
    <property type="project" value="InterPro"/>
</dbReference>
<organism evidence="4 5">
    <name type="scientific">Mesosutterella multiformis</name>
    <dbReference type="NCBI Taxonomy" id="2259133"/>
    <lineage>
        <taxon>Bacteria</taxon>
        <taxon>Pseudomonadati</taxon>
        <taxon>Pseudomonadota</taxon>
        <taxon>Betaproteobacteria</taxon>
        <taxon>Burkholderiales</taxon>
        <taxon>Sutterellaceae</taxon>
        <taxon>Mesosutterella</taxon>
    </lineage>
</organism>
<dbReference type="Pfam" id="PF12833">
    <property type="entry name" value="HTH_18"/>
    <property type="match status" value="1"/>
</dbReference>
<protein>
    <submittedName>
        <fullName evidence="4">Transcriptional regulator</fullName>
    </submittedName>
</protein>
<dbReference type="PANTHER" id="PTHR43436:SF1">
    <property type="entry name" value="TRANSCRIPTIONAL REGULATORY PROTEIN"/>
    <property type="match status" value="1"/>
</dbReference>
<dbReference type="AlphaFoldDB" id="A0A388SBL5"/>
<dbReference type="InterPro" id="IPR018060">
    <property type="entry name" value="HTH_AraC"/>
</dbReference>
<accession>A0A388SBL5</accession>
<dbReference type="EMBL" id="BGZJ01000001">
    <property type="protein sequence ID" value="GBO93605.1"/>
    <property type="molecule type" value="Genomic_DNA"/>
</dbReference>
<feature type="domain" description="HTH araC/xylS-type" evidence="3">
    <location>
        <begin position="197"/>
        <end position="295"/>
    </location>
</feature>
<keyword evidence="2" id="KW-0804">Transcription</keyword>
<evidence type="ECO:0000256" key="2">
    <source>
        <dbReference type="ARBA" id="ARBA00023163"/>
    </source>
</evidence>
<dbReference type="SMART" id="SM00342">
    <property type="entry name" value="HTH_ARAC"/>
    <property type="match status" value="1"/>
</dbReference>
<evidence type="ECO:0000256" key="1">
    <source>
        <dbReference type="ARBA" id="ARBA00023015"/>
    </source>
</evidence>
<reference evidence="4 5" key="1">
    <citation type="journal article" date="2018" name="Int. J. Syst. Evol. Microbiol.">
        <title>Mesosutterella multiformis gen. nov., sp. nov., a member of the family Sutterellaceae and Sutterella megalosphaeroides sp. nov., isolated from human faeces.</title>
        <authorList>
            <person name="Sakamoto M."/>
            <person name="Ikeyama N."/>
            <person name="Kunihiro T."/>
            <person name="Iino T."/>
            <person name="Yuki M."/>
            <person name="Ohkuma M."/>
        </authorList>
    </citation>
    <scope>NUCLEOTIDE SEQUENCE [LARGE SCALE GENOMIC DNA]</scope>
    <source>
        <strain evidence="4 5">4NBBH2</strain>
    </source>
</reference>
<dbReference type="Gene3D" id="1.10.10.60">
    <property type="entry name" value="Homeodomain-like"/>
    <property type="match status" value="2"/>
</dbReference>
<name>A0A388SBL5_9BURK</name>
<dbReference type="SUPFAM" id="SSF46689">
    <property type="entry name" value="Homeodomain-like"/>
    <property type="match status" value="2"/>
</dbReference>
<dbReference type="Proteomes" id="UP000266091">
    <property type="component" value="Unassembled WGS sequence"/>
</dbReference>
<keyword evidence="5" id="KW-1185">Reference proteome</keyword>
<sequence>MEDNHLTEVLTELKRRALEKDTSVGFNPTGIPGLSVVVRTQAGEKRSFSRPYLAIVLQGKKRTQIGQYEYVYGPGDCIITCIDFPSVTYIEEASPETPFVSVVMELNRALLTELALSLAPRREPLSSGDTPPYAVFPCSADLGENALRLFDIADKPEAVQLLAPILIREMHARLLLGEAGTWLWSICAGSQHLQQISHAIAVIKENFRTNLSVETLASSIGMSSASFHRHFKALTGYSPIQYQKTLRLYEARRLLMADRKSVGFTAGAVGYASSSQLTNDYRRFFGVAPRDDRHLNS</sequence>
<dbReference type="RefSeq" id="WP_116269955.1">
    <property type="nucleotide sequence ID" value="NZ_BGZJ01000001.1"/>
</dbReference>